<keyword evidence="4" id="KW-1185">Reference proteome</keyword>
<protein>
    <submittedName>
        <fullName evidence="3">Alpha/beta hydrolase</fullName>
    </submittedName>
</protein>
<dbReference type="Pfam" id="PF00561">
    <property type="entry name" value="Abhydrolase_1"/>
    <property type="match status" value="1"/>
</dbReference>
<evidence type="ECO:0000313" key="3">
    <source>
        <dbReference type="EMBL" id="MCV9885405.1"/>
    </source>
</evidence>
<comment type="caution">
    <text evidence="3">The sequence shown here is derived from an EMBL/GenBank/DDBJ whole genome shotgun (WGS) entry which is preliminary data.</text>
</comment>
<dbReference type="GO" id="GO:0016787">
    <property type="term" value="F:hydrolase activity"/>
    <property type="evidence" value="ECO:0007669"/>
    <property type="project" value="UniProtKB-KW"/>
</dbReference>
<dbReference type="InterPro" id="IPR000073">
    <property type="entry name" value="AB_hydrolase_1"/>
</dbReference>
<name>A0ABT3DEA6_9BACI</name>
<comment type="similarity">
    <text evidence="1">Belongs to the AB hydrolase superfamily.</text>
</comment>
<sequence>MSHVIKRNNVKIEGSGEKTIIFAPGFGCDQTVWQDVKNAFLGDNKVILFDYVGIGNSDIESYDPEKYHTLSGYVQDLLDICSALDLEKTIFVGHSVSSMIGMLASIKKPAYFSTLIMIGPSPCYLNDPPSYYGGFEKDDLLGLLDMMEKNYIGWANMFASTLVNDPNRHSLSKDLEDRFCSTDPVIARQFAEATFFADNRGDLSKVSVPSLIMQCSNDIIAPDEVGEYLLNQLPNSDLKRLIATGHCPHMSHPEETIQVIRQYLEEFSVTDTN</sequence>
<accession>A0ABT3DEA6</accession>
<keyword evidence="3" id="KW-0378">Hydrolase</keyword>
<evidence type="ECO:0000256" key="1">
    <source>
        <dbReference type="ARBA" id="ARBA00008645"/>
    </source>
</evidence>
<evidence type="ECO:0000313" key="4">
    <source>
        <dbReference type="Proteomes" id="UP001526147"/>
    </source>
</evidence>
<dbReference type="RefSeq" id="WP_264142189.1">
    <property type="nucleotide sequence ID" value="NZ_JAOYEY010000031.1"/>
</dbReference>
<dbReference type="Gene3D" id="3.40.50.1820">
    <property type="entry name" value="alpha/beta hydrolase"/>
    <property type="match status" value="1"/>
</dbReference>
<dbReference type="Proteomes" id="UP001526147">
    <property type="component" value="Unassembled WGS sequence"/>
</dbReference>
<dbReference type="PANTHER" id="PTHR43039">
    <property type="entry name" value="ESTERASE-RELATED"/>
    <property type="match status" value="1"/>
</dbReference>
<dbReference type="EMBL" id="JAOYEY010000031">
    <property type="protein sequence ID" value="MCV9885405.1"/>
    <property type="molecule type" value="Genomic_DNA"/>
</dbReference>
<organism evidence="3 4">
    <name type="scientific">Metabacillus halosaccharovorans</name>
    <dbReference type="NCBI Taxonomy" id="930124"/>
    <lineage>
        <taxon>Bacteria</taxon>
        <taxon>Bacillati</taxon>
        <taxon>Bacillota</taxon>
        <taxon>Bacilli</taxon>
        <taxon>Bacillales</taxon>
        <taxon>Bacillaceae</taxon>
        <taxon>Metabacillus</taxon>
    </lineage>
</organism>
<dbReference type="SUPFAM" id="SSF53474">
    <property type="entry name" value="alpha/beta-Hydrolases"/>
    <property type="match status" value="1"/>
</dbReference>
<reference evidence="3 4" key="1">
    <citation type="submission" date="2022-10" db="EMBL/GenBank/DDBJ databases">
        <title>Draft genome assembly of moderately radiation resistant bacterium Metabacillus halosaccharovorans.</title>
        <authorList>
            <person name="Pal S."/>
            <person name="Gopinathan A."/>
        </authorList>
    </citation>
    <scope>NUCLEOTIDE SEQUENCE [LARGE SCALE GENOMIC DNA]</scope>
    <source>
        <strain evidence="3 4">VITHBRA001</strain>
    </source>
</reference>
<feature type="domain" description="AB hydrolase-1" evidence="2">
    <location>
        <begin position="19"/>
        <end position="253"/>
    </location>
</feature>
<gene>
    <name evidence="3" type="ORF">OIH86_07050</name>
</gene>
<evidence type="ECO:0000259" key="2">
    <source>
        <dbReference type="Pfam" id="PF00561"/>
    </source>
</evidence>
<dbReference type="InterPro" id="IPR029058">
    <property type="entry name" value="AB_hydrolase_fold"/>
</dbReference>
<proteinExistence type="inferred from homology"/>